<evidence type="ECO:0000313" key="6">
    <source>
        <dbReference type="Proteomes" id="UP001515480"/>
    </source>
</evidence>
<keyword evidence="6" id="KW-1185">Reference proteome</keyword>
<dbReference type="AlphaFoldDB" id="A0AB34J0U6"/>
<dbReference type="PROSITE" id="PS50089">
    <property type="entry name" value="ZF_RING_2"/>
    <property type="match status" value="1"/>
</dbReference>
<keyword evidence="1" id="KW-0863">Zinc-finger</keyword>
<sequence>MPPLLKLEAPSSALPAFLNRSYLHDHSHYHRHDPPPSEHRQVALLQIEARGVVGTPSLGIIMWDPSDHDVYWHSTWEPISPGANRVECSAQFAVYFTYAVSMRAGEELELSSFKVNAVELLTERHLLPAEAEASSRMVAALSYLERNDGNCLICWSPLRESMETPCCHAFCCRECLVYWGEKAEGSSRCPNCSLPLQLSDCSQNGYIEPALHDARQSHPEEELRGDDSPPHGDRSDRSRIDSLERKQELSCDILRRYLREKEAVQLQAARHERELATLRRQNGALREECLSLRLAVGALAAEVEAMRAPLRREGRGRAAADGSSLADLSRRGVDVAELRRLARSSAQLAELSQALKDLGISKIGHRQRLMQELCAMK</sequence>
<keyword evidence="2" id="KW-0175">Coiled coil</keyword>
<evidence type="ECO:0000256" key="1">
    <source>
        <dbReference type="PROSITE-ProRule" id="PRU00175"/>
    </source>
</evidence>
<comment type="caution">
    <text evidence="5">The sequence shown here is derived from an EMBL/GenBank/DDBJ whole genome shotgun (WGS) entry which is preliminary data.</text>
</comment>
<evidence type="ECO:0000313" key="5">
    <source>
        <dbReference type="EMBL" id="KAL1511113.1"/>
    </source>
</evidence>
<dbReference type="Gene3D" id="3.30.40.10">
    <property type="entry name" value="Zinc/RING finger domain, C3HC4 (zinc finger)"/>
    <property type="match status" value="1"/>
</dbReference>
<feature type="region of interest" description="Disordered" evidence="3">
    <location>
        <begin position="214"/>
        <end position="239"/>
    </location>
</feature>
<feature type="coiled-coil region" evidence="2">
    <location>
        <begin position="254"/>
        <end position="288"/>
    </location>
</feature>
<dbReference type="EMBL" id="JBGBPQ010000014">
    <property type="protein sequence ID" value="KAL1511113.1"/>
    <property type="molecule type" value="Genomic_DNA"/>
</dbReference>
<dbReference type="SUPFAM" id="SSF57850">
    <property type="entry name" value="RING/U-box"/>
    <property type="match status" value="1"/>
</dbReference>
<keyword evidence="1" id="KW-0862">Zinc</keyword>
<accession>A0AB34J0U6</accession>
<gene>
    <name evidence="5" type="ORF">AB1Y20_005934</name>
</gene>
<evidence type="ECO:0000256" key="2">
    <source>
        <dbReference type="SAM" id="Coils"/>
    </source>
</evidence>
<keyword evidence="1" id="KW-0479">Metal-binding</keyword>
<organism evidence="5 6">
    <name type="scientific">Prymnesium parvum</name>
    <name type="common">Toxic golden alga</name>
    <dbReference type="NCBI Taxonomy" id="97485"/>
    <lineage>
        <taxon>Eukaryota</taxon>
        <taxon>Haptista</taxon>
        <taxon>Haptophyta</taxon>
        <taxon>Prymnesiophyceae</taxon>
        <taxon>Prymnesiales</taxon>
        <taxon>Prymnesiaceae</taxon>
        <taxon>Prymnesium</taxon>
    </lineage>
</organism>
<evidence type="ECO:0000256" key="3">
    <source>
        <dbReference type="SAM" id="MobiDB-lite"/>
    </source>
</evidence>
<protein>
    <recommendedName>
        <fullName evidence="4">RING-type domain-containing protein</fullName>
    </recommendedName>
</protein>
<dbReference type="Proteomes" id="UP001515480">
    <property type="component" value="Unassembled WGS sequence"/>
</dbReference>
<reference evidence="5 6" key="1">
    <citation type="journal article" date="2024" name="Science">
        <title>Giant polyketide synthase enzymes in the biosynthesis of giant marine polyether toxins.</title>
        <authorList>
            <person name="Fallon T.R."/>
            <person name="Shende V.V."/>
            <person name="Wierzbicki I.H."/>
            <person name="Pendleton A.L."/>
            <person name="Watervoot N.F."/>
            <person name="Auber R.P."/>
            <person name="Gonzalez D.J."/>
            <person name="Wisecaver J.H."/>
            <person name="Moore B.S."/>
        </authorList>
    </citation>
    <scope>NUCLEOTIDE SEQUENCE [LARGE SCALE GENOMIC DNA]</scope>
    <source>
        <strain evidence="5 6">12B1</strain>
    </source>
</reference>
<name>A0AB34J0U6_PRYPA</name>
<evidence type="ECO:0000259" key="4">
    <source>
        <dbReference type="PROSITE" id="PS50089"/>
    </source>
</evidence>
<proteinExistence type="predicted"/>
<dbReference type="GO" id="GO:0008270">
    <property type="term" value="F:zinc ion binding"/>
    <property type="evidence" value="ECO:0007669"/>
    <property type="project" value="UniProtKB-KW"/>
</dbReference>
<dbReference type="InterPro" id="IPR001841">
    <property type="entry name" value="Znf_RING"/>
</dbReference>
<feature type="domain" description="RING-type" evidence="4">
    <location>
        <begin position="151"/>
        <end position="193"/>
    </location>
</feature>
<dbReference type="InterPro" id="IPR013083">
    <property type="entry name" value="Znf_RING/FYVE/PHD"/>
</dbReference>